<comment type="similarity">
    <text evidence="1">Belongs to the PUR DNA-binding protein family.</text>
</comment>
<dbReference type="GO" id="GO:0032422">
    <property type="term" value="F:purine-rich negative regulatory element binding"/>
    <property type="evidence" value="ECO:0007669"/>
    <property type="project" value="InterPro"/>
</dbReference>
<reference evidence="3 4" key="1">
    <citation type="journal article" date="2015" name="Nature">
        <title>rRNA introns, odd ribosomes, and small enigmatic genomes across a large radiation of phyla.</title>
        <authorList>
            <person name="Brown C.T."/>
            <person name="Hug L.A."/>
            <person name="Thomas B.C."/>
            <person name="Sharon I."/>
            <person name="Castelle C.J."/>
            <person name="Singh A."/>
            <person name="Wilkins M.J."/>
            <person name="Williams K.H."/>
            <person name="Banfield J.F."/>
        </authorList>
    </citation>
    <scope>NUCLEOTIDE SEQUENCE [LARGE SCALE GENOMIC DNA]</scope>
</reference>
<keyword evidence="2" id="KW-0238">DNA-binding</keyword>
<dbReference type="EMBL" id="LBPR01000017">
    <property type="protein sequence ID" value="KKP61003.1"/>
    <property type="molecule type" value="Genomic_DNA"/>
</dbReference>
<gene>
    <name evidence="3" type="ORF">UR56_C0017G0012</name>
</gene>
<dbReference type="Proteomes" id="UP000034004">
    <property type="component" value="Unassembled WGS sequence"/>
</dbReference>
<dbReference type="Pfam" id="PF11680">
    <property type="entry name" value="DUF3276"/>
    <property type="match status" value="1"/>
</dbReference>
<sequence length="76" mass="9006">MDVKPQPKPKLDSKILKCPNKTIFFDTYEAKNKNKYLRITESRFNKETKQSVRYSIILFKEDMEGFKKTLGEISLD</sequence>
<dbReference type="AlphaFoldDB" id="A0A0G0AUZ9"/>
<comment type="caution">
    <text evidence="3">The sequence shown here is derived from an EMBL/GenBank/DDBJ whole genome shotgun (WGS) entry which is preliminary data.</text>
</comment>
<dbReference type="STRING" id="1618484.UR56_C0017G0012"/>
<organism evidence="3 4">
    <name type="scientific">Candidatus Roizmanbacteria bacterium GW2011_GWC2_34_23</name>
    <dbReference type="NCBI Taxonomy" id="1618484"/>
    <lineage>
        <taxon>Bacteria</taxon>
        <taxon>Candidatus Roizmaniibacteriota</taxon>
    </lineage>
</organism>
<evidence type="ECO:0000313" key="3">
    <source>
        <dbReference type="EMBL" id="KKP61003.1"/>
    </source>
</evidence>
<proteinExistence type="inferred from homology"/>
<evidence type="ECO:0000256" key="1">
    <source>
        <dbReference type="ARBA" id="ARBA00009251"/>
    </source>
</evidence>
<evidence type="ECO:0000313" key="4">
    <source>
        <dbReference type="Proteomes" id="UP000034004"/>
    </source>
</evidence>
<dbReference type="Gene3D" id="3.10.450.700">
    <property type="match status" value="1"/>
</dbReference>
<evidence type="ECO:0000256" key="2">
    <source>
        <dbReference type="ARBA" id="ARBA00023125"/>
    </source>
</evidence>
<dbReference type="InterPro" id="IPR006628">
    <property type="entry name" value="PUR-bd_fam"/>
</dbReference>
<name>A0A0G0AUZ9_9BACT</name>
<protein>
    <submittedName>
        <fullName evidence="3">Uncharacterized protein</fullName>
    </submittedName>
</protein>
<dbReference type="GO" id="GO:0000977">
    <property type="term" value="F:RNA polymerase II transcription regulatory region sequence-specific DNA binding"/>
    <property type="evidence" value="ECO:0007669"/>
    <property type="project" value="InterPro"/>
</dbReference>
<accession>A0A0G0AUZ9</accession>